<dbReference type="Proteomes" id="UP000198211">
    <property type="component" value="Unassembled WGS sequence"/>
</dbReference>
<evidence type="ECO:0000313" key="1">
    <source>
        <dbReference type="EMBL" id="OWY92971.1"/>
    </source>
</evidence>
<dbReference type="EMBL" id="NBNE01016934">
    <property type="protein sequence ID" value="OWY92971.1"/>
    <property type="molecule type" value="Genomic_DNA"/>
</dbReference>
<organism evidence="1 2">
    <name type="scientific">Phytophthora megakarya</name>
    <dbReference type="NCBI Taxonomy" id="4795"/>
    <lineage>
        <taxon>Eukaryota</taxon>
        <taxon>Sar</taxon>
        <taxon>Stramenopiles</taxon>
        <taxon>Oomycota</taxon>
        <taxon>Peronosporomycetes</taxon>
        <taxon>Peronosporales</taxon>
        <taxon>Peronosporaceae</taxon>
        <taxon>Phytophthora</taxon>
    </lineage>
</organism>
<sequence length="256" mass="29143">MSDKRKVWEERSPNGSLSIRVSWMRGRPRGRDPMSHGGILHRIRKWYDPTRHAGLFPEQVEKMTLAGVEHGKSRVSRYCIYAYVNKTTQDRRRIESNLRGAACNLHNLYSYTAKIVSLPRISEFSRSDTKLALALKRGEPQGYWKRHASGNDLSSISQERAILLLDADAKVSILDTTFARKRQECVGIGDNVYTTEGRIRIKITLRGYLVYFFDIWIGDLSGQNAILDMEFMVPVGVRMGLARRLDAPTRGGRNAA</sequence>
<comment type="caution">
    <text evidence="1">The sequence shown here is derived from an EMBL/GenBank/DDBJ whole genome shotgun (WGS) entry which is preliminary data.</text>
</comment>
<evidence type="ECO:0000313" key="2">
    <source>
        <dbReference type="Proteomes" id="UP000198211"/>
    </source>
</evidence>
<name>A0A225UJ63_9STRA</name>
<keyword evidence="2" id="KW-1185">Reference proteome</keyword>
<accession>A0A225UJ63</accession>
<dbReference type="OrthoDB" id="84413at2759"/>
<protein>
    <recommendedName>
        <fullName evidence="3">Eukaryotic/viral aspartic protease</fullName>
    </recommendedName>
</protein>
<reference evidence="2" key="1">
    <citation type="submission" date="2017-03" db="EMBL/GenBank/DDBJ databases">
        <title>Phytopthora megakarya and P. palmivora, two closely related causual agents of cacao black pod achieved similar genome size and gene model numbers by different mechanisms.</title>
        <authorList>
            <person name="Ali S."/>
            <person name="Shao J."/>
            <person name="Larry D.J."/>
            <person name="Kronmiller B."/>
            <person name="Shen D."/>
            <person name="Strem M.D."/>
            <person name="Melnick R.L."/>
            <person name="Guiltinan M.J."/>
            <person name="Tyler B.M."/>
            <person name="Meinhardt L.W."/>
            <person name="Bailey B.A."/>
        </authorList>
    </citation>
    <scope>NUCLEOTIDE SEQUENCE [LARGE SCALE GENOMIC DNA]</scope>
    <source>
        <strain evidence="2">zdho120</strain>
    </source>
</reference>
<dbReference type="AlphaFoldDB" id="A0A225UJ63"/>
<evidence type="ECO:0008006" key="3">
    <source>
        <dbReference type="Google" id="ProtNLM"/>
    </source>
</evidence>
<proteinExistence type="predicted"/>
<gene>
    <name evidence="1" type="ORF">PHMEG_00037796</name>
</gene>